<comment type="catalytic activity">
    <reaction evidence="1">
        <text>L-glutamyl-[protein] + S-adenosyl-L-methionine = [protein]-L-glutamate 5-O-methyl ester + S-adenosyl-L-homocysteine</text>
        <dbReference type="Rhea" id="RHEA:24452"/>
        <dbReference type="Rhea" id="RHEA-COMP:10208"/>
        <dbReference type="Rhea" id="RHEA-COMP:10311"/>
        <dbReference type="ChEBI" id="CHEBI:29973"/>
        <dbReference type="ChEBI" id="CHEBI:57856"/>
        <dbReference type="ChEBI" id="CHEBI:59789"/>
        <dbReference type="ChEBI" id="CHEBI:82795"/>
        <dbReference type="EC" id="2.1.1.80"/>
    </reaction>
</comment>
<dbReference type="GO" id="GO:0032259">
    <property type="term" value="P:methylation"/>
    <property type="evidence" value="ECO:0007669"/>
    <property type="project" value="UniProtKB-KW"/>
</dbReference>
<dbReference type="Proteomes" id="UP000030021">
    <property type="component" value="Unassembled WGS sequence"/>
</dbReference>
<keyword evidence="5" id="KW-0949">S-adenosyl-L-methionine</keyword>
<dbReference type="GO" id="GO:0008983">
    <property type="term" value="F:protein-glutamate O-methyltransferase activity"/>
    <property type="evidence" value="ECO:0007669"/>
    <property type="project" value="UniProtKB-EC"/>
</dbReference>
<dbReference type="PANTHER" id="PTHR24422:SF10">
    <property type="entry name" value="CHEMOTAXIS PROTEIN METHYLTRANSFERASE 2"/>
    <property type="match status" value="1"/>
</dbReference>
<evidence type="ECO:0000256" key="5">
    <source>
        <dbReference type="ARBA" id="ARBA00022691"/>
    </source>
</evidence>
<dbReference type="InterPro" id="IPR022641">
    <property type="entry name" value="CheR_N"/>
</dbReference>
<dbReference type="SUPFAM" id="SSF53335">
    <property type="entry name" value="S-adenosyl-L-methionine-dependent methyltransferases"/>
    <property type="match status" value="1"/>
</dbReference>
<evidence type="ECO:0000256" key="1">
    <source>
        <dbReference type="ARBA" id="ARBA00001541"/>
    </source>
</evidence>
<dbReference type="Pfam" id="PF03705">
    <property type="entry name" value="CheR_N"/>
    <property type="match status" value="1"/>
</dbReference>
<comment type="caution">
    <text evidence="7">The sequence shown here is derived from an EMBL/GenBank/DDBJ whole genome shotgun (WGS) entry which is preliminary data.</text>
</comment>
<dbReference type="SMART" id="SM00138">
    <property type="entry name" value="MeTrc"/>
    <property type="match status" value="1"/>
</dbReference>
<dbReference type="InterPro" id="IPR050903">
    <property type="entry name" value="Bact_Chemotaxis_MeTrfase"/>
</dbReference>
<dbReference type="AlphaFoldDB" id="A0A0A0HM58"/>
<dbReference type="HOGENOM" id="CLU_025854_0_0_5"/>
<dbReference type="EMBL" id="AONH01000013">
    <property type="protein sequence ID" value="KGM87769.1"/>
    <property type="molecule type" value="Genomic_DNA"/>
</dbReference>
<organism evidence="7 8">
    <name type="scientific">Roseovarius mucosus DSM 17069</name>
    <dbReference type="NCBI Taxonomy" id="1288298"/>
    <lineage>
        <taxon>Bacteria</taxon>
        <taxon>Pseudomonadati</taxon>
        <taxon>Pseudomonadota</taxon>
        <taxon>Alphaproteobacteria</taxon>
        <taxon>Rhodobacterales</taxon>
        <taxon>Roseobacteraceae</taxon>
        <taxon>Roseovarius</taxon>
    </lineage>
</organism>
<dbReference type="PRINTS" id="PR00996">
    <property type="entry name" value="CHERMTFRASE"/>
</dbReference>
<feature type="domain" description="CheR-type methyltransferase" evidence="6">
    <location>
        <begin position="1"/>
        <end position="269"/>
    </location>
</feature>
<dbReference type="PANTHER" id="PTHR24422">
    <property type="entry name" value="CHEMOTAXIS PROTEIN METHYLTRANSFERASE"/>
    <property type="match status" value="1"/>
</dbReference>
<dbReference type="InterPro" id="IPR022642">
    <property type="entry name" value="CheR_C"/>
</dbReference>
<sequence>MQVHADQAGFEQLRDWLSRRCGITFGPSKANLLRQRMERVLRRFGLPDLNHLARELDRAGAQDLQLAVLHAASINHTYFFREIEVLDNFMDLALPELKERPEFRFWSAACSSGEEAYTLGIMLAERLGSGVLNRTHILGTDISEPVVERAELGIYSARQFSQTDPARVKRWFTPAGLDQYRVAPELRGACTFRRMNLKATPYPFNRPFQAVFCRNVLYYFDRADQVATVNALYDVVEPGGWLITSVTESVRQLGTLWEPVATGLYRRRS</sequence>
<dbReference type="Gene3D" id="3.40.50.150">
    <property type="entry name" value="Vaccinia Virus protein VP39"/>
    <property type="match status" value="1"/>
</dbReference>
<proteinExistence type="predicted"/>
<reference evidence="7 8" key="1">
    <citation type="submission" date="2013-01" db="EMBL/GenBank/DDBJ databases">
        <authorList>
            <person name="Fiebig A."/>
            <person name="Goeker M."/>
            <person name="Klenk H.-P.P."/>
        </authorList>
    </citation>
    <scope>NUCLEOTIDE SEQUENCE [LARGE SCALE GENOMIC DNA]</scope>
    <source>
        <strain evidence="7 8">DSM 17069</strain>
    </source>
</reference>
<dbReference type="InterPro" id="IPR029063">
    <property type="entry name" value="SAM-dependent_MTases_sf"/>
</dbReference>
<keyword evidence="4 7" id="KW-0808">Transferase</keyword>
<accession>A0A0A0HM58</accession>
<dbReference type="Pfam" id="PF01739">
    <property type="entry name" value="CheR"/>
    <property type="match status" value="1"/>
</dbReference>
<protein>
    <recommendedName>
        <fullName evidence="2">protein-glutamate O-methyltransferase</fullName>
        <ecNumber evidence="2">2.1.1.80</ecNumber>
    </recommendedName>
</protein>
<evidence type="ECO:0000256" key="3">
    <source>
        <dbReference type="ARBA" id="ARBA00022603"/>
    </source>
</evidence>
<keyword evidence="3 7" id="KW-0489">Methyltransferase</keyword>
<dbReference type="InterPro" id="IPR000780">
    <property type="entry name" value="CheR_MeTrfase"/>
</dbReference>
<dbReference type="PATRIC" id="fig|1288298.3.peg.2519"/>
<dbReference type="PROSITE" id="PS50123">
    <property type="entry name" value="CHER"/>
    <property type="match status" value="1"/>
</dbReference>
<dbReference type="Gene3D" id="1.10.155.10">
    <property type="entry name" value="Chemotaxis receptor methyltransferase CheR, N-terminal domain"/>
    <property type="match status" value="1"/>
</dbReference>
<evidence type="ECO:0000259" key="6">
    <source>
        <dbReference type="PROSITE" id="PS50123"/>
    </source>
</evidence>
<evidence type="ECO:0000313" key="7">
    <source>
        <dbReference type="EMBL" id="KGM87769.1"/>
    </source>
</evidence>
<evidence type="ECO:0000256" key="4">
    <source>
        <dbReference type="ARBA" id="ARBA00022679"/>
    </source>
</evidence>
<dbReference type="InterPro" id="IPR036804">
    <property type="entry name" value="CheR_N_sf"/>
</dbReference>
<evidence type="ECO:0000313" key="8">
    <source>
        <dbReference type="Proteomes" id="UP000030021"/>
    </source>
</evidence>
<dbReference type="OrthoDB" id="9816309at2"/>
<dbReference type="SUPFAM" id="SSF47757">
    <property type="entry name" value="Chemotaxis receptor methyltransferase CheR, N-terminal domain"/>
    <property type="match status" value="1"/>
</dbReference>
<dbReference type="eggNOG" id="COG1352">
    <property type="taxonomic scope" value="Bacteria"/>
</dbReference>
<evidence type="ECO:0000256" key="2">
    <source>
        <dbReference type="ARBA" id="ARBA00012534"/>
    </source>
</evidence>
<dbReference type="RefSeq" id="WP_037273774.1">
    <property type="nucleotide sequence ID" value="NZ_KN293980.1"/>
</dbReference>
<dbReference type="EC" id="2.1.1.80" evidence="2"/>
<gene>
    <name evidence="7" type="ORF">rosmuc_02506</name>
</gene>
<name>A0A0A0HM58_9RHOB</name>
<dbReference type="STRING" id="215743.ROSMUCSMR3_03192"/>